<feature type="domain" description="DUF1254" evidence="2">
    <location>
        <begin position="16"/>
        <end position="121"/>
    </location>
</feature>
<dbReference type="InterPro" id="IPR010621">
    <property type="entry name" value="DUF1214"/>
</dbReference>
<comment type="caution">
    <text evidence="3">The sequence shown here is derived from an EMBL/GenBank/DDBJ whole genome shotgun (WGS) entry which is preliminary data.</text>
</comment>
<feature type="domain" description="DUF1214" evidence="1">
    <location>
        <begin position="201"/>
        <end position="279"/>
    </location>
</feature>
<evidence type="ECO:0000313" key="3">
    <source>
        <dbReference type="EMBL" id="MBS3182825.1"/>
    </source>
</evidence>
<proteinExistence type="predicted"/>
<dbReference type="Gene3D" id="2.60.120.600">
    <property type="entry name" value="Domain of unknown function DUF1214, C-terminal domain"/>
    <property type="match status" value="1"/>
</dbReference>
<keyword evidence="4" id="KW-1185">Reference proteome</keyword>
<dbReference type="Pfam" id="PF06742">
    <property type="entry name" value="DUF1214"/>
    <property type="match status" value="1"/>
</dbReference>
<dbReference type="Pfam" id="PF06863">
    <property type="entry name" value="DUF1254"/>
    <property type="match status" value="1"/>
</dbReference>
<organism evidence="3 4">
    <name type="scientific">Leucobacter manosquensis</name>
    <dbReference type="NCBI Taxonomy" id="2810611"/>
    <lineage>
        <taxon>Bacteria</taxon>
        <taxon>Bacillati</taxon>
        <taxon>Actinomycetota</taxon>
        <taxon>Actinomycetes</taxon>
        <taxon>Micrococcales</taxon>
        <taxon>Microbacteriaceae</taxon>
        <taxon>Leucobacter</taxon>
    </lineage>
</organism>
<sequence length="295" mass="32120">MFAGIAAAAGSSNLWNHYRVPTPIDQQTVIRMNRDTLYSAAIVDVSQGATITIPESGGRYTSIMLVNQDHYINRVLHEAGTYELTAEELGSDFVCAAARILVNSEDAVDVAEVNRLQDELSLTSVAGGQFTPALYDQTSFMETRDAVLVLARGLRGMERCFGRREEVDPVRHLLGAAIGWGGLPESEASYINVEPRLPVGEYTLTVGDVPVEGFWSISLYNVDGFFEPNELGAYSVNSVTGVRDADGTITVRFGGDASAPNYLPLAEGWNYLVRLYRPRSGVLDGSWTFPTIDPA</sequence>
<dbReference type="PANTHER" id="PTHR36509:SF2">
    <property type="entry name" value="BLL3101 PROTEIN"/>
    <property type="match status" value="1"/>
</dbReference>
<evidence type="ECO:0000313" key="4">
    <source>
        <dbReference type="Proteomes" id="UP000811492"/>
    </source>
</evidence>
<reference evidence="3 4" key="1">
    <citation type="submission" date="2021-02" db="EMBL/GenBank/DDBJ databases">
        <title>Draft genome and description of Leucobacter sp nov strain Marseille-Q4368.</title>
        <authorList>
            <person name="Boxberger M."/>
            <person name="La Scola B."/>
        </authorList>
    </citation>
    <scope>NUCLEOTIDE SEQUENCE [LARGE SCALE GENOMIC DNA]</scope>
    <source>
        <strain evidence="3 4">Marseille-Q4368</strain>
    </source>
</reference>
<dbReference type="SUPFAM" id="SSF160935">
    <property type="entry name" value="VPA0735-like"/>
    <property type="match status" value="1"/>
</dbReference>
<name>A0ABS5M774_9MICO</name>
<dbReference type="PANTHER" id="PTHR36509">
    <property type="entry name" value="BLL3101 PROTEIN"/>
    <property type="match status" value="1"/>
</dbReference>
<accession>A0ABS5M774</accession>
<protein>
    <submittedName>
        <fullName evidence="3">DUF1214 domain-containing protein</fullName>
    </submittedName>
</protein>
<dbReference type="Proteomes" id="UP000811492">
    <property type="component" value="Unassembled WGS sequence"/>
</dbReference>
<evidence type="ECO:0000259" key="2">
    <source>
        <dbReference type="Pfam" id="PF06863"/>
    </source>
</evidence>
<gene>
    <name evidence="3" type="ORF">JSQ98_11580</name>
</gene>
<dbReference type="InterPro" id="IPR037049">
    <property type="entry name" value="DUF1214_C_sf"/>
</dbReference>
<dbReference type="EMBL" id="JAFEVO010000001">
    <property type="protein sequence ID" value="MBS3182825.1"/>
    <property type="molecule type" value="Genomic_DNA"/>
</dbReference>
<dbReference type="InterPro" id="IPR010679">
    <property type="entry name" value="DUF1254"/>
</dbReference>
<evidence type="ECO:0000259" key="1">
    <source>
        <dbReference type="Pfam" id="PF06742"/>
    </source>
</evidence>